<accession>A0A9P6NQS9</accession>
<comment type="caution">
    <text evidence="6">The sequence shown here is derived from an EMBL/GenBank/DDBJ whole genome shotgun (WGS) entry which is preliminary data.</text>
</comment>
<proteinExistence type="inferred from homology"/>
<evidence type="ECO:0000256" key="1">
    <source>
        <dbReference type="ARBA" id="ARBA00005641"/>
    </source>
</evidence>
<dbReference type="GO" id="GO:0008422">
    <property type="term" value="F:beta-glucosidase activity"/>
    <property type="evidence" value="ECO:0007669"/>
    <property type="project" value="TreeGrafter"/>
</dbReference>
<dbReference type="SUPFAM" id="SSF51445">
    <property type="entry name" value="(Trans)glycosidases"/>
    <property type="match status" value="2"/>
</dbReference>
<dbReference type="OrthoDB" id="1887033at2759"/>
<evidence type="ECO:0000313" key="7">
    <source>
        <dbReference type="Proteomes" id="UP000886653"/>
    </source>
</evidence>
<sequence length="873" mass="97894">MFPTSSLSKLPGLLAMLALAVGSRELITRRTRTLLVSTTIRHHASLAEPHSDAGEGQMAHLAQIRHRSCSRGEIQGDQNHSRKTGGHVTEEIRHGIKILPVLHARAEQVKGVQPTSSFEGELGGEPKAGYRLSVDYLSSRKVHASQDTMEAIALDLPPVAILKVYVLKTRVEACFVHPSPLQARLGAGIGVLTSYAMAQFAGTYKRGVSIGGWLVVSADCSSISEDPLRLSTTKGNSFRANFAESWMYPLEWQQMGGERCDFNFSACISSEWGLVHKLGQKRANEVFLNHWKTWFSQEHVDQIKALGLDHVKIPLGFWIIEELVKGPGEMYAQGGWMELKRGLHQLKEAGLNVLFSMHALPGVSADTELFAGNYTEEMHFYEDANYQRALTWIVILTAMSHLDPDFQRVLGILFVNEPDFDASRTPGLGTYYRDAVTTVRVVEYGLGVACDTNLQPALERMTASHNVIPGVRAAIPLLPIYAAKANPPIDVSALTKYLKKRCKNTNVDDSPDGAVGSTGQPSPKSLTTHSGALVMNLQRRRAWYSGFDRRVRRESVSDSERSCLTTVAMSKRWQWRGNAESMAPHALGPRAFDDHIYFNFGGIANASYESYMNTICSYNAYETAKSYGEVPYGTGEFSIRTNFNDTPSQVRDWGDAQKIYYSKEEYWTFWNFRIEDPTDEDRVIKADRWQVIHTRRRSRTSYKRRSKLLQCFSMQGPREKERLAMIPFEKCVCCLLKILVPHTWTSIDVTLSVLPLPKSLKDYMIMNPLSQIAKIQLNISRSRNFQAITILSVLFEVITISTINLMKAPVSEGRLNVFTVPKSQNERLKTSQASAGGGFGYREFEKRSKSEIMVRSQISAVSQAGYRKCDQVR</sequence>
<feature type="region of interest" description="Disordered" evidence="4">
    <location>
        <begin position="508"/>
        <end position="528"/>
    </location>
</feature>
<keyword evidence="5" id="KW-0732">Signal</keyword>
<evidence type="ECO:0008006" key="8">
    <source>
        <dbReference type="Google" id="ProtNLM"/>
    </source>
</evidence>
<dbReference type="GO" id="GO:0005576">
    <property type="term" value="C:extracellular region"/>
    <property type="evidence" value="ECO:0007669"/>
    <property type="project" value="TreeGrafter"/>
</dbReference>
<gene>
    <name evidence="6" type="ORF">CROQUDRAFT_91008</name>
</gene>
<keyword evidence="7" id="KW-1185">Reference proteome</keyword>
<dbReference type="Proteomes" id="UP000886653">
    <property type="component" value="Unassembled WGS sequence"/>
</dbReference>
<evidence type="ECO:0000256" key="4">
    <source>
        <dbReference type="SAM" id="MobiDB-lite"/>
    </source>
</evidence>
<dbReference type="GO" id="GO:0009251">
    <property type="term" value="P:glucan catabolic process"/>
    <property type="evidence" value="ECO:0007669"/>
    <property type="project" value="TreeGrafter"/>
</dbReference>
<name>A0A9P6NQS9_9BASI</name>
<comment type="similarity">
    <text evidence="1">Belongs to the glycosyl hydrolase 5 (cellulase A) family.</text>
</comment>
<keyword evidence="2" id="KW-0378">Hydrolase</keyword>
<keyword evidence="3" id="KW-0326">Glycosidase</keyword>
<reference evidence="6" key="1">
    <citation type="submission" date="2013-11" db="EMBL/GenBank/DDBJ databases">
        <title>Genome sequence of the fusiform rust pathogen reveals effectors for host alternation and coevolution with pine.</title>
        <authorList>
            <consortium name="DOE Joint Genome Institute"/>
            <person name="Smith K."/>
            <person name="Pendleton A."/>
            <person name="Kubisiak T."/>
            <person name="Anderson C."/>
            <person name="Salamov A."/>
            <person name="Aerts A."/>
            <person name="Riley R."/>
            <person name="Clum A."/>
            <person name="Lindquist E."/>
            <person name="Ence D."/>
            <person name="Campbell M."/>
            <person name="Kronenberg Z."/>
            <person name="Feau N."/>
            <person name="Dhillon B."/>
            <person name="Hamelin R."/>
            <person name="Burleigh J."/>
            <person name="Smith J."/>
            <person name="Yandell M."/>
            <person name="Nelson C."/>
            <person name="Grigoriev I."/>
            <person name="Davis J."/>
        </authorList>
    </citation>
    <scope>NUCLEOTIDE SEQUENCE</scope>
    <source>
        <strain evidence="6">G11</strain>
    </source>
</reference>
<dbReference type="Gene3D" id="3.20.20.80">
    <property type="entry name" value="Glycosidases"/>
    <property type="match status" value="2"/>
</dbReference>
<evidence type="ECO:0000313" key="6">
    <source>
        <dbReference type="EMBL" id="KAG0147871.1"/>
    </source>
</evidence>
<evidence type="ECO:0000256" key="5">
    <source>
        <dbReference type="SAM" id="SignalP"/>
    </source>
</evidence>
<feature type="chain" id="PRO_5040251005" description="Glycoside hydrolase family 5 domain-containing protein" evidence="5">
    <location>
        <begin position="23"/>
        <end position="873"/>
    </location>
</feature>
<dbReference type="AlphaFoldDB" id="A0A9P6NQS9"/>
<dbReference type="EMBL" id="MU167243">
    <property type="protein sequence ID" value="KAG0147871.1"/>
    <property type="molecule type" value="Genomic_DNA"/>
</dbReference>
<feature type="compositionally biased region" description="Polar residues" evidence="4">
    <location>
        <begin position="517"/>
        <end position="528"/>
    </location>
</feature>
<dbReference type="PANTHER" id="PTHR31297:SF42">
    <property type="entry name" value="GLYCOSIDE HYDROLASE FAMILY 5 DOMAIN-CONTAINING PROTEIN"/>
    <property type="match status" value="1"/>
</dbReference>
<dbReference type="PANTHER" id="PTHR31297">
    <property type="entry name" value="GLUCAN ENDO-1,6-BETA-GLUCOSIDASE B"/>
    <property type="match status" value="1"/>
</dbReference>
<dbReference type="InterPro" id="IPR017853">
    <property type="entry name" value="GH"/>
</dbReference>
<feature type="signal peptide" evidence="5">
    <location>
        <begin position="1"/>
        <end position="22"/>
    </location>
</feature>
<organism evidence="6 7">
    <name type="scientific">Cronartium quercuum f. sp. fusiforme G11</name>
    <dbReference type="NCBI Taxonomy" id="708437"/>
    <lineage>
        <taxon>Eukaryota</taxon>
        <taxon>Fungi</taxon>
        <taxon>Dikarya</taxon>
        <taxon>Basidiomycota</taxon>
        <taxon>Pucciniomycotina</taxon>
        <taxon>Pucciniomycetes</taxon>
        <taxon>Pucciniales</taxon>
        <taxon>Coleosporiaceae</taxon>
        <taxon>Cronartium</taxon>
    </lineage>
</organism>
<evidence type="ECO:0000256" key="2">
    <source>
        <dbReference type="ARBA" id="ARBA00022801"/>
    </source>
</evidence>
<dbReference type="InterPro" id="IPR050386">
    <property type="entry name" value="Glycosyl_hydrolase_5"/>
</dbReference>
<evidence type="ECO:0000256" key="3">
    <source>
        <dbReference type="ARBA" id="ARBA00023295"/>
    </source>
</evidence>
<protein>
    <recommendedName>
        <fullName evidence="8">Glycoside hydrolase family 5 domain-containing protein</fullName>
    </recommendedName>
</protein>
<dbReference type="GO" id="GO:0009986">
    <property type="term" value="C:cell surface"/>
    <property type="evidence" value="ECO:0007669"/>
    <property type="project" value="TreeGrafter"/>
</dbReference>